<dbReference type="Proteomes" id="UP000273811">
    <property type="component" value="Unassembled WGS sequence"/>
</dbReference>
<keyword evidence="2" id="KW-1185">Reference proteome</keyword>
<dbReference type="AlphaFoldDB" id="A0A443J3F1"/>
<comment type="caution">
    <text evidence="1">The sequence shown here is derived from an EMBL/GenBank/DDBJ whole genome shotgun (WGS) entry which is preliminary data.</text>
</comment>
<proteinExistence type="predicted"/>
<organism evidence="1 2">
    <name type="scientific">Siminovitchia fortis</name>
    <dbReference type="NCBI Taxonomy" id="254758"/>
    <lineage>
        <taxon>Bacteria</taxon>
        <taxon>Bacillati</taxon>
        <taxon>Bacillota</taxon>
        <taxon>Bacilli</taxon>
        <taxon>Bacillales</taxon>
        <taxon>Bacillaceae</taxon>
        <taxon>Siminovitchia</taxon>
    </lineage>
</organism>
<dbReference type="RefSeq" id="WP_120068118.1">
    <property type="nucleotide sequence ID" value="NZ_CP126113.1"/>
</dbReference>
<evidence type="ECO:0000313" key="2">
    <source>
        <dbReference type="Proteomes" id="UP000273811"/>
    </source>
</evidence>
<evidence type="ECO:0000313" key="1">
    <source>
        <dbReference type="EMBL" id="RWR15004.1"/>
    </source>
</evidence>
<dbReference type="EMBL" id="QYTU02000001">
    <property type="protein sequence ID" value="RWR15004.1"/>
    <property type="molecule type" value="Genomic_DNA"/>
</dbReference>
<name>A0A443J3F1_9BACI</name>
<reference evidence="1" key="1">
    <citation type="submission" date="2018-12" db="EMBL/GenBank/DDBJ databases">
        <authorList>
            <person name="Sun L."/>
            <person name="Chen Z."/>
        </authorList>
    </citation>
    <scope>NUCLEOTIDE SEQUENCE [LARGE SCALE GENOMIC DNA]</scope>
    <source>
        <strain evidence="1">DSM 16012</strain>
    </source>
</reference>
<accession>A0A443J3F1</accession>
<sequence>MTVTFVSSSKALEHLQEALTISIDAMKANPAAKKHVGELWESFLSTFFSRIREKESKINLLNLISFSNIRKN</sequence>
<gene>
    <name evidence="1" type="ORF">D4N35_000190</name>
</gene>
<protein>
    <submittedName>
        <fullName evidence="1">Uncharacterized protein</fullName>
    </submittedName>
</protein>
<dbReference type="OrthoDB" id="2905737at2"/>